<keyword evidence="1" id="KW-0540">Nuclease</keyword>
<evidence type="ECO:0000313" key="2">
    <source>
        <dbReference type="Proteomes" id="UP000011820"/>
    </source>
</evidence>
<keyword evidence="2" id="KW-1185">Reference proteome</keyword>
<sequence length="125" mass="14574">MLSQQGEWLKKWADQKIKTGIPFVIAGDFNRKINSIGDTDDFWQKMDPDGLLIRFPQEKESTCNVIKRNKSSLDYFVIDRDNKNFLIDNSFSIVSYDQSDLDTRRSKLSTHCPLTIEYDFEKGNV</sequence>
<name>A0ABN4B6Q1_LIBAS</name>
<dbReference type="GeneID" id="93077228"/>
<dbReference type="RefSeq" id="WP_015452829.1">
    <property type="nucleotide sequence ID" value="NC_020549.1"/>
</dbReference>
<dbReference type="InterPro" id="IPR036691">
    <property type="entry name" value="Endo/exonu/phosph_ase_sf"/>
</dbReference>
<keyword evidence="1" id="KW-0378">Hydrolase</keyword>
<dbReference type="Proteomes" id="UP000011820">
    <property type="component" value="Chromosome"/>
</dbReference>
<gene>
    <name evidence="1" type="ORF">WSI_04320</name>
</gene>
<organism evidence="1 2">
    <name type="scientific">Candidatus Liberibacter asiaticus str. gxpsy</name>
    <dbReference type="NCBI Taxonomy" id="1174529"/>
    <lineage>
        <taxon>Bacteria</taxon>
        <taxon>Pseudomonadati</taxon>
        <taxon>Pseudomonadota</taxon>
        <taxon>Alphaproteobacteria</taxon>
        <taxon>Hyphomicrobiales</taxon>
        <taxon>Rhizobiaceae</taxon>
        <taxon>Liberibacter</taxon>
    </lineage>
</organism>
<keyword evidence="1" id="KW-0255">Endonuclease</keyword>
<dbReference type="EMBL" id="CP004005">
    <property type="protein sequence ID" value="AGH17234.1"/>
    <property type="molecule type" value="Genomic_DNA"/>
</dbReference>
<accession>A0ABN4B6Q1</accession>
<dbReference type="SUPFAM" id="SSF56219">
    <property type="entry name" value="DNase I-like"/>
    <property type="match status" value="1"/>
</dbReference>
<dbReference type="GO" id="GO:0004519">
    <property type="term" value="F:endonuclease activity"/>
    <property type="evidence" value="ECO:0007669"/>
    <property type="project" value="UniProtKB-KW"/>
</dbReference>
<protein>
    <submittedName>
        <fullName evidence="1">Endonuclease/exonuclease/phosphatase</fullName>
    </submittedName>
</protein>
<dbReference type="Gene3D" id="3.60.10.10">
    <property type="entry name" value="Endonuclease/exonuclease/phosphatase"/>
    <property type="match status" value="1"/>
</dbReference>
<reference evidence="1 2" key="1">
    <citation type="journal article" date="2013" name="Genome Announc.">
        <title>Complete Genome Sequence of a Chinese Strain of 'Candidatus Liberibacter asiaticus'.</title>
        <authorList>
            <person name="Lin H."/>
            <person name="Han C.S."/>
            <person name="Liu B."/>
            <person name="Lou B."/>
            <person name="Bai X."/>
            <person name="Deng C."/>
            <person name="Civerolo E.L."/>
            <person name="Gupta G."/>
        </authorList>
    </citation>
    <scope>NUCLEOTIDE SEQUENCE [LARGE SCALE GENOMIC DNA]</scope>
    <source>
        <strain evidence="2">gxpsy</strain>
    </source>
</reference>
<evidence type="ECO:0000313" key="1">
    <source>
        <dbReference type="EMBL" id="AGH17234.1"/>
    </source>
</evidence>
<proteinExistence type="predicted"/>